<dbReference type="PANTHER" id="PTHR46910:SF3">
    <property type="entry name" value="HALOTOLERANCE PROTEIN 9-RELATED"/>
    <property type="match status" value="1"/>
</dbReference>
<evidence type="ECO:0000256" key="3">
    <source>
        <dbReference type="ARBA" id="ARBA00023125"/>
    </source>
</evidence>
<gene>
    <name evidence="7" type="ORF">X797_012019</name>
</gene>
<dbReference type="SMART" id="SM00906">
    <property type="entry name" value="Fungal_trans"/>
    <property type="match status" value="1"/>
</dbReference>
<comment type="caution">
    <text evidence="7">The sequence shown here is derived from an EMBL/GenBank/DDBJ whole genome shotgun (WGS) entry which is preliminary data.</text>
</comment>
<feature type="domain" description="Xylanolytic transcriptional activator regulatory" evidence="6">
    <location>
        <begin position="313"/>
        <end position="390"/>
    </location>
</feature>
<evidence type="ECO:0000256" key="2">
    <source>
        <dbReference type="ARBA" id="ARBA00022723"/>
    </source>
</evidence>
<dbReference type="HOGENOM" id="CLU_023747_0_0_1"/>
<name>A0A014MUT9_9HYPO</name>
<evidence type="ECO:0000256" key="5">
    <source>
        <dbReference type="SAM" id="MobiDB-lite"/>
    </source>
</evidence>
<evidence type="ECO:0000313" key="8">
    <source>
        <dbReference type="Proteomes" id="UP000030151"/>
    </source>
</evidence>
<keyword evidence="2" id="KW-0479">Metal-binding</keyword>
<dbReference type="CDD" id="cd12148">
    <property type="entry name" value="fungal_TF_MHR"/>
    <property type="match status" value="1"/>
</dbReference>
<dbReference type="eggNOG" id="ENOG502T7HV">
    <property type="taxonomic scope" value="Eukaryota"/>
</dbReference>
<organism evidence="7 8">
    <name type="scientific">Metarhizium robertsii</name>
    <dbReference type="NCBI Taxonomy" id="568076"/>
    <lineage>
        <taxon>Eukaryota</taxon>
        <taxon>Fungi</taxon>
        <taxon>Dikarya</taxon>
        <taxon>Ascomycota</taxon>
        <taxon>Pezizomycotina</taxon>
        <taxon>Sordariomycetes</taxon>
        <taxon>Hypocreomycetidae</taxon>
        <taxon>Hypocreales</taxon>
        <taxon>Clavicipitaceae</taxon>
        <taxon>Metarhizium</taxon>
    </lineage>
</organism>
<dbReference type="GO" id="GO:0006351">
    <property type="term" value="P:DNA-templated transcription"/>
    <property type="evidence" value="ECO:0007669"/>
    <property type="project" value="InterPro"/>
</dbReference>
<comment type="subcellular location">
    <subcellularLocation>
        <location evidence="1">Nucleus</location>
    </subcellularLocation>
</comment>
<keyword evidence="3" id="KW-0238">DNA-binding</keyword>
<dbReference type="EMBL" id="JELW01000130">
    <property type="protein sequence ID" value="EXU94895.1"/>
    <property type="molecule type" value="Genomic_DNA"/>
</dbReference>
<dbReference type="GO" id="GO:0003677">
    <property type="term" value="F:DNA binding"/>
    <property type="evidence" value="ECO:0007669"/>
    <property type="project" value="UniProtKB-KW"/>
</dbReference>
<dbReference type="InterPro" id="IPR007219">
    <property type="entry name" value="XnlR_reg_dom"/>
</dbReference>
<evidence type="ECO:0000313" key="7">
    <source>
        <dbReference type="EMBL" id="EXU94895.1"/>
    </source>
</evidence>
<reference evidence="7 8" key="1">
    <citation type="submission" date="2014-02" db="EMBL/GenBank/DDBJ databases">
        <title>The genome sequence of the entomopathogenic fungus Metarhizium robertsii ARSEF 2575.</title>
        <authorList>
            <person name="Giuliano Garisto Donzelli B."/>
            <person name="Roe B.A."/>
            <person name="Macmil S.L."/>
            <person name="Krasnoff S.B."/>
            <person name="Gibson D.M."/>
        </authorList>
    </citation>
    <scope>NUCLEOTIDE SEQUENCE [LARGE SCALE GENOMIC DNA]</scope>
    <source>
        <strain evidence="7 8">ARSEF 2575</strain>
    </source>
</reference>
<dbReference type="GO" id="GO:0003700">
    <property type="term" value="F:DNA-binding transcription factor activity"/>
    <property type="evidence" value="ECO:0007669"/>
    <property type="project" value="InterPro"/>
</dbReference>
<dbReference type="GO" id="GO:0005634">
    <property type="term" value="C:nucleus"/>
    <property type="evidence" value="ECO:0007669"/>
    <property type="project" value="UniProtKB-SubCell"/>
</dbReference>
<dbReference type="AlphaFoldDB" id="A0A014MUT9"/>
<protein>
    <submittedName>
        <fullName evidence="7">Fungal specific transcription factor domain protein</fullName>
    </submittedName>
</protein>
<accession>A0A014MUT9</accession>
<dbReference type="GO" id="GO:0008270">
    <property type="term" value="F:zinc ion binding"/>
    <property type="evidence" value="ECO:0007669"/>
    <property type="project" value="InterPro"/>
</dbReference>
<evidence type="ECO:0000256" key="1">
    <source>
        <dbReference type="ARBA" id="ARBA00004123"/>
    </source>
</evidence>
<proteinExistence type="predicted"/>
<dbReference type="Proteomes" id="UP000030151">
    <property type="component" value="Unassembled WGS sequence"/>
</dbReference>
<feature type="region of interest" description="Disordered" evidence="5">
    <location>
        <begin position="19"/>
        <end position="41"/>
    </location>
</feature>
<evidence type="ECO:0000259" key="6">
    <source>
        <dbReference type="SMART" id="SM00906"/>
    </source>
</evidence>
<evidence type="ECO:0000256" key="4">
    <source>
        <dbReference type="ARBA" id="ARBA00023242"/>
    </source>
</evidence>
<dbReference type="OrthoDB" id="6486656at2759"/>
<dbReference type="InterPro" id="IPR050987">
    <property type="entry name" value="AtrR-like"/>
</dbReference>
<dbReference type="PANTHER" id="PTHR46910">
    <property type="entry name" value="TRANSCRIPTION FACTOR PDR1"/>
    <property type="match status" value="1"/>
</dbReference>
<sequence length="788" mass="88420">MDTEYKRKRVAKACQRCRSMKSKRPRLRAGTSDRFSPGVSEGLPDLHDAIHQQERLLDHVISLLPSGPEQEAVLLKSSRIKSQLDNVISSTRPEVTPRAVASDACGKSPSSYADRSPGYLGEVSDIRFVNLVKQFLQNQDGSTRTQEDFESYDQGESLVSPDKAACKTILLPVLEEAQQYITAYFTTIHIAYPFIPESRFMQDYKALRDQDSPQAQNGRSNVRTALLCRPCLLKGLLLDPILMLADTICAIGAYYRTLPGKDETDDGLHEKYFLCALTLAPTTNLERSLGQVSLLLARCFYLLVVCKTESHSCWTILGQAVRVAQSIGLHVENDDIDHTKLNHSLEIEERRRVWYSIYVLDRLLSLQLGRPPAIHDDDFNVPLPARASDAEIDWTRDVIEEKTDNTPSSGDYFLAVIAFSGIVGRVLRGLYCPRRSHFASGDLLNTKDLDRQLLQWKLALPRYHHLRALIYRPYLCHPLLMHLGDPAATISQLDWPLIRANERTCIMEARETARLLHGISSKEDLVHDFPWWQMISCLVCASSILLVSSMFAEESLELSPELDTVGLSDDAETCLKVFDALSKNSPGARIARDMMKALQECGVRWKDASGSTPKTSRDGVKAFSHSPDFQSQPSYMSAMPASLHVGDYGQHFAASGGPMPTNCYWPAEIVDSMAWSSQFFDFGHGRSGHTEGVEQRQVKSLIVELCGVKTINAMRSRIRWNPFTCRFNTSPPLQILPGHNFAFDDCHPRMLRDRTALISSRNDWNAATNVKNVSENYRYSGLADAEIG</sequence>
<dbReference type="Pfam" id="PF04082">
    <property type="entry name" value="Fungal_trans"/>
    <property type="match status" value="1"/>
</dbReference>
<keyword evidence="4" id="KW-0539">Nucleus</keyword>